<dbReference type="GO" id="GO:0032259">
    <property type="term" value="P:methylation"/>
    <property type="evidence" value="ECO:0007669"/>
    <property type="project" value="UniProtKB-KW"/>
</dbReference>
<keyword evidence="3 5" id="KW-0949">S-adenosyl-L-methionine</keyword>
<keyword evidence="2 5" id="KW-0808">Transferase</keyword>
<dbReference type="Gene3D" id="1.10.8.10">
    <property type="entry name" value="DNA helicase RuvA subunit, C-terminal domain"/>
    <property type="match status" value="1"/>
</dbReference>
<dbReference type="NCBIfam" id="TIGR00536">
    <property type="entry name" value="hemK_fam"/>
    <property type="match status" value="1"/>
</dbReference>
<evidence type="ECO:0000256" key="3">
    <source>
        <dbReference type="ARBA" id="ARBA00022691"/>
    </source>
</evidence>
<name>A0ABT5QX93_9GAMM</name>
<dbReference type="NCBIfam" id="TIGR03534">
    <property type="entry name" value="RF_mod_PrmC"/>
    <property type="match status" value="1"/>
</dbReference>
<comment type="similarity">
    <text evidence="5">Belongs to the protein N5-glutamine methyltransferase family. PrmC subfamily.</text>
</comment>
<dbReference type="CDD" id="cd02440">
    <property type="entry name" value="AdoMet_MTases"/>
    <property type="match status" value="1"/>
</dbReference>
<dbReference type="HAMAP" id="MF_02126">
    <property type="entry name" value="RF_methyltr_PrmC"/>
    <property type="match status" value="1"/>
</dbReference>
<evidence type="ECO:0000256" key="1">
    <source>
        <dbReference type="ARBA" id="ARBA00022603"/>
    </source>
</evidence>
<evidence type="ECO:0000313" key="8">
    <source>
        <dbReference type="EMBL" id="MDD1792624.1"/>
    </source>
</evidence>
<reference evidence="8" key="1">
    <citation type="submission" date="2021-12" db="EMBL/GenBank/DDBJ databases">
        <title>Enterovibrio ZSDZ35 sp. nov. and Enterovibrio ZSDZ42 sp. nov., isolated from coastal seawater in Qingdao.</title>
        <authorList>
            <person name="Zhang P."/>
        </authorList>
    </citation>
    <scope>NUCLEOTIDE SEQUENCE</scope>
    <source>
        <strain evidence="8">ZSDZ42</strain>
    </source>
</reference>
<gene>
    <name evidence="5 8" type="primary">prmC</name>
    <name evidence="8" type="ORF">LRP50_05725</name>
</gene>
<evidence type="ECO:0000256" key="5">
    <source>
        <dbReference type="HAMAP-Rule" id="MF_02126"/>
    </source>
</evidence>
<feature type="binding site" evidence="5">
    <location>
        <begin position="187"/>
        <end position="190"/>
    </location>
    <ligand>
        <name>substrate</name>
    </ligand>
</feature>
<dbReference type="PANTHER" id="PTHR18895">
    <property type="entry name" value="HEMK METHYLTRANSFERASE"/>
    <property type="match status" value="1"/>
</dbReference>
<evidence type="ECO:0000259" key="7">
    <source>
        <dbReference type="Pfam" id="PF17827"/>
    </source>
</evidence>
<dbReference type="InterPro" id="IPR029063">
    <property type="entry name" value="SAM-dependent_MTases_sf"/>
</dbReference>
<dbReference type="PANTHER" id="PTHR18895:SF74">
    <property type="entry name" value="MTRF1L RELEASE FACTOR GLUTAMINE METHYLTRANSFERASE"/>
    <property type="match status" value="1"/>
</dbReference>
<sequence>MLNSIENVLRAAAHLLAEHESPSPRIDASVLLCHVLDKPSSYLYTWSDKLLSDEELAAFNGLIARRTLGEPVAYIIGYRDFWSLRLNVEPSTLIPRPDTERLVELALERLPKGEGSVLDLGTGTGAIALSIASERHDLEVTGVDLRPEAVALAQRNQQENGISNALFLQSSWFDAVPEHAFTMIVSNPPYIDPEDPHLAQGDVRFEPKTALIADDHGLADIRHICQHSPRYLAQGGWLMIEHGYDQGHAVRALFLGVGFCDVETVQDYAGLDRVTLGRIAQSALTAEAALT</sequence>
<proteinExistence type="inferred from homology"/>
<evidence type="ECO:0000259" key="6">
    <source>
        <dbReference type="Pfam" id="PF05175"/>
    </source>
</evidence>
<accession>A0ABT5QX93</accession>
<keyword evidence="1 5" id="KW-0489">Methyltransferase</keyword>
<dbReference type="InterPro" id="IPR004556">
    <property type="entry name" value="HemK-like"/>
</dbReference>
<feature type="binding site" evidence="5">
    <location>
        <begin position="121"/>
        <end position="125"/>
    </location>
    <ligand>
        <name>S-adenosyl-L-methionine</name>
        <dbReference type="ChEBI" id="CHEBI:59789"/>
    </ligand>
</feature>
<evidence type="ECO:0000256" key="4">
    <source>
        <dbReference type="ARBA" id="ARBA00048391"/>
    </source>
</evidence>
<dbReference type="Proteomes" id="UP001149400">
    <property type="component" value="Unassembled WGS sequence"/>
</dbReference>
<comment type="function">
    <text evidence="5">Methylates the class 1 translation termination release factors RF1/PrfA and RF2/PrfB on the glutamine residue of the universally conserved GGQ motif.</text>
</comment>
<dbReference type="RefSeq" id="WP_274163524.1">
    <property type="nucleotide sequence ID" value="NZ_JAJUBC010000005.1"/>
</dbReference>
<dbReference type="InterPro" id="IPR002052">
    <property type="entry name" value="DNA_methylase_N6_adenine_CS"/>
</dbReference>
<feature type="binding site" evidence="5">
    <location>
        <position position="144"/>
    </location>
    <ligand>
        <name>S-adenosyl-L-methionine</name>
        <dbReference type="ChEBI" id="CHEBI:59789"/>
    </ligand>
</feature>
<dbReference type="SUPFAM" id="SSF53335">
    <property type="entry name" value="S-adenosyl-L-methionine-dependent methyltransferases"/>
    <property type="match status" value="1"/>
</dbReference>
<evidence type="ECO:0000256" key="2">
    <source>
        <dbReference type="ARBA" id="ARBA00022679"/>
    </source>
</evidence>
<keyword evidence="9" id="KW-1185">Reference proteome</keyword>
<evidence type="ECO:0000313" key="9">
    <source>
        <dbReference type="Proteomes" id="UP001149400"/>
    </source>
</evidence>
<dbReference type="InterPro" id="IPR040758">
    <property type="entry name" value="PrmC_N"/>
</dbReference>
<dbReference type="InterPro" id="IPR007848">
    <property type="entry name" value="Small_mtfrase_dom"/>
</dbReference>
<dbReference type="EMBL" id="JAJUBC010000005">
    <property type="protein sequence ID" value="MDD1792624.1"/>
    <property type="molecule type" value="Genomic_DNA"/>
</dbReference>
<feature type="binding site" evidence="5">
    <location>
        <position position="187"/>
    </location>
    <ligand>
        <name>S-adenosyl-L-methionine</name>
        <dbReference type="ChEBI" id="CHEBI:59789"/>
    </ligand>
</feature>
<dbReference type="Gene3D" id="3.40.50.150">
    <property type="entry name" value="Vaccinia Virus protein VP39"/>
    <property type="match status" value="1"/>
</dbReference>
<feature type="binding site" evidence="5">
    <location>
        <position position="172"/>
    </location>
    <ligand>
        <name>S-adenosyl-L-methionine</name>
        <dbReference type="ChEBI" id="CHEBI:59789"/>
    </ligand>
</feature>
<dbReference type="EC" id="2.1.1.297" evidence="5"/>
<organism evidence="8 9">
    <name type="scientific">Enterovibrio gelatinilyticus</name>
    <dbReference type="NCBI Taxonomy" id="2899819"/>
    <lineage>
        <taxon>Bacteria</taxon>
        <taxon>Pseudomonadati</taxon>
        <taxon>Pseudomonadota</taxon>
        <taxon>Gammaproteobacteria</taxon>
        <taxon>Vibrionales</taxon>
        <taxon>Vibrionaceae</taxon>
        <taxon>Enterovibrio</taxon>
    </lineage>
</organism>
<feature type="domain" description="Methyltransferase small" evidence="6">
    <location>
        <begin position="105"/>
        <end position="193"/>
    </location>
</feature>
<dbReference type="InterPro" id="IPR050320">
    <property type="entry name" value="N5-glutamine_MTase"/>
</dbReference>
<protein>
    <recommendedName>
        <fullName evidence="5">Release factor glutamine methyltransferase</fullName>
        <shortName evidence="5">RF MTase</shortName>
        <ecNumber evidence="5">2.1.1.297</ecNumber>
    </recommendedName>
    <alternativeName>
        <fullName evidence="5">N5-glutamine methyltransferase PrmC</fullName>
    </alternativeName>
    <alternativeName>
        <fullName evidence="5">Protein-(glutamine-N5) MTase PrmC</fullName>
    </alternativeName>
    <alternativeName>
        <fullName evidence="5">Protein-glutamine N-methyltransferase PrmC</fullName>
    </alternativeName>
</protein>
<dbReference type="Pfam" id="PF05175">
    <property type="entry name" value="MTS"/>
    <property type="match status" value="1"/>
</dbReference>
<dbReference type="GO" id="GO:0102559">
    <property type="term" value="F:peptide chain release factor N(5)-glutamine methyltransferase activity"/>
    <property type="evidence" value="ECO:0007669"/>
    <property type="project" value="UniProtKB-EC"/>
</dbReference>
<dbReference type="Pfam" id="PF17827">
    <property type="entry name" value="PrmC_N"/>
    <property type="match status" value="1"/>
</dbReference>
<dbReference type="InterPro" id="IPR019874">
    <property type="entry name" value="RF_methyltr_PrmC"/>
</dbReference>
<feature type="domain" description="Release factor glutamine methyltransferase N-terminal" evidence="7">
    <location>
        <begin position="8"/>
        <end position="77"/>
    </location>
</feature>
<dbReference type="PROSITE" id="PS00092">
    <property type="entry name" value="N6_MTASE"/>
    <property type="match status" value="1"/>
</dbReference>
<comment type="caution">
    <text evidence="8">The sequence shown here is derived from an EMBL/GenBank/DDBJ whole genome shotgun (WGS) entry which is preliminary data.</text>
</comment>
<comment type="catalytic activity">
    <reaction evidence="4 5">
        <text>L-glutaminyl-[peptide chain release factor] + S-adenosyl-L-methionine = N(5)-methyl-L-glutaminyl-[peptide chain release factor] + S-adenosyl-L-homocysteine + H(+)</text>
        <dbReference type="Rhea" id="RHEA:42896"/>
        <dbReference type="Rhea" id="RHEA-COMP:10271"/>
        <dbReference type="Rhea" id="RHEA-COMP:10272"/>
        <dbReference type="ChEBI" id="CHEBI:15378"/>
        <dbReference type="ChEBI" id="CHEBI:30011"/>
        <dbReference type="ChEBI" id="CHEBI:57856"/>
        <dbReference type="ChEBI" id="CHEBI:59789"/>
        <dbReference type="ChEBI" id="CHEBI:61891"/>
        <dbReference type="EC" id="2.1.1.297"/>
    </reaction>
</comment>